<dbReference type="Pfam" id="PF00448">
    <property type="entry name" value="SRP54"/>
    <property type="match status" value="1"/>
</dbReference>
<evidence type="ECO:0000256" key="4">
    <source>
        <dbReference type="ARBA" id="ARBA00022884"/>
    </source>
</evidence>
<evidence type="ECO:0000256" key="9">
    <source>
        <dbReference type="HAMAP-Rule" id="MF_00306"/>
    </source>
</evidence>
<comment type="similarity">
    <text evidence="1 9">Belongs to the GTP-binding SRP family. SRP54 subfamily.</text>
</comment>
<dbReference type="PANTHER" id="PTHR11564">
    <property type="entry name" value="SIGNAL RECOGNITION PARTICLE 54K PROTEIN SRP54"/>
    <property type="match status" value="1"/>
</dbReference>
<evidence type="ECO:0000256" key="5">
    <source>
        <dbReference type="ARBA" id="ARBA00023134"/>
    </source>
</evidence>
<keyword evidence="2 9" id="KW-0547">Nucleotide-binding</keyword>
<comment type="domain">
    <text evidence="9">Composed of three domains: the N-terminal N domain, which is responsible for interactions with the ribosome, the central G domain, which binds GTP, and the C-terminal M domain, which binds the RNA and the signal sequence of the RNC.</text>
</comment>
<dbReference type="NCBIfam" id="TIGR00959">
    <property type="entry name" value="ffh"/>
    <property type="match status" value="1"/>
</dbReference>
<comment type="caution">
    <text evidence="11">The sequence shown here is derived from an EMBL/GenBank/DDBJ whole genome shotgun (WGS) entry which is preliminary data.</text>
</comment>
<dbReference type="CDD" id="cd18539">
    <property type="entry name" value="SRP_G"/>
    <property type="match status" value="1"/>
</dbReference>
<protein>
    <recommendedName>
        <fullName evidence="9">Signal recognition particle protein</fullName>
        <ecNumber evidence="9">3.6.5.4</ecNumber>
    </recommendedName>
    <alternativeName>
        <fullName evidence="9">Fifty-four homolog</fullName>
    </alternativeName>
</protein>
<dbReference type="SUPFAM" id="SSF47446">
    <property type="entry name" value="Signal peptide-binding domain"/>
    <property type="match status" value="1"/>
</dbReference>
<dbReference type="InterPro" id="IPR036891">
    <property type="entry name" value="Signal_recog_part_SRP54_M_sf"/>
</dbReference>
<keyword evidence="3 9" id="KW-0378">Hydrolase</keyword>
<dbReference type="InterPro" id="IPR004780">
    <property type="entry name" value="SRP"/>
</dbReference>
<dbReference type="InterPro" id="IPR022941">
    <property type="entry name" value="SRP54"/>
</dbReference>
<dbReference type="SMART" id="SM00962">
    <property type="entry name" value="SRP54"/>
    <property type="match status" value="1"/>
</dbReference>
<feature type="domain" description="SRP54-type proteins GTP-binding" evidence="10">
    <location>
        <begin position="269"/>
        <end position="282"/>
    </location>
</feature>
<evidence type="ECO:0000256" key="7">
    <source>
        <dbReference type="ARBA" id="ARBA00023274"/>
    </source>
</evidence>
<keyword evidence="4 9" id="KW-0694">RNA-binding</keyword>
<feature type="binding site" evidence="9">
    <location>
        <begin position="107"/>
        <end position="114"/>
    </location>
    <ligand>
        <name>GTP</name>
        <dbReference type="ChEBI" id="CHEBI:37565"/>
    </ligand>
</feature>
<dbReference type="HAMAP" id="MF_00306">
    <property type="entry name" value="SRP54"/>
    <property type="match status" value="1"/>
</dbReference>
<sequence>MLDNLTNRLAKVVKTLRGQSRLTEDNIGEMLREVRMALLEADVALPVVKEFIARVKEKALGQEVIGSLTPGQALVGVVNSELAAIMGGTQSQLSFATQPPAIILMAGLQGAGKTTTVGKLAKYLKEKHKKKVLTVSCDVYRPAAILQLQTVTGQAGAEFFPSEISQKPVDIANAAIDYAKRHYFDVLLVDTAGRLTVDEQMMDEIKALHAAIKPIETLFVVDAMLGQDAVNTARAFNEALPLTGIVLTKLDGDSRGGAALSVRHVTGKPIKFTGVGEKLTGLDEFHPDRMASRILGMGDILSLVEEAKGMVDEEKAKAFADKLKKGKGFDLNDFKAQISQMRSMGGISSLLDKMPAQFAQAASQVQGDAAEKSMRRVEGIINSMTPAERANPDLLKASRKRRIAAGAGVQVQEINRLLNQFEQMQKMMKQFSGGGLAKLMRGMGGLKGIKGMFPGA</sequence>
<dbReference type="InterPro" id="IPR004125">
    <property type="entry name" value="Signal_recog_particle_SRP54_M"/>
</dbReference>
<keyword evidence="6 9" id="KW-0733">Signal recognition particle</keyword>
<keyword evidence="7 9" id="KW-0687">Ribonucleoprotein</keyword>
<proteinExistence type="inferred from homology"/>
<gene>
    <name evidence="9 11" type="primary">ffh</name>
    <name evidence="11" type="ORF">ABDB84_11315</name>
</gene>
<comment type="function">
    <text evidence="9">Involved in targeting and insertion of nascent membrane proteins into the cytoplasmic membrane. Binds to the hydrophobic signal sequence of the ribosome-nascent chain (RNC) as it emerges from the ribosomes. The SRP-RNC complex is then targeted to the cytoplasmic membrane where it interacts with the SRP receptor FtsY. Interaction with FtsY leads to the transfer of the RNC complex to the Sec translocase for insertion into the membrane, the hydrolysis of GTP by both Ffh and FtsY, and the dissociation of the SRP-FtsY complex into the individual components.</text>
</comment>
<name>A0ABU9YZ75_9RHOO</name>
<dbReference type="InterPro" id="IPR042101">
    <property type="entry name" value="SRP54_N_sf"/>
</dbReference>
<dbReference type="Gene3D" id="1.10.260.30">
    <property type="entry name" value="Signal recognition particle, SRP54 subunit, M-domain"/>
    <property type="match status" value="1"/>
</dbReference>
<dbReference type="SMART" id="SM00963">
    <property type="entry name" value="SRP54_N"/>
    <property type="match status" value="1"/>
</dbReference>
<dbReference type="InterPro" id="IPR013822">
    <property type="entry name" value="Signal_recog_particl_SRP54_hlx"/>
</dbReference>
<reference evidence="11 12" key="1">
    <citation type="journal article" date="2018" name="Int. J. Syst. Evol. Microbiol.">
        <title>Uliginosibacterium sediminicola sp. nov., isolated from freshwater sediment.</title>
        <authorList>
            <person name="Hwang W.M."/>
            <person name="Kim S.M."/>
            <person name="Kang K."/>
            <person name="Ahn T.Y."/>
        </authorList>
    </citation>
    <scope>NUCLEOTIDE SEQUENCE [LARGE SCALE GENOMIC DNA]</scope>
    <source>
        <strain evidence="11 12">M1-21</strain>
    </source>
</reference>
<dbReference type="Gene3D" id="1.20.120.140">
    <property type="entry name" value="Signal recognition particle SRP54, nucleotide-binding domain"/>
    <property type="match status" value="1"/>
</dbReference>
<dbReference type="InterPro" id="IPR000897">
    <property type="entry name" value="SRP54_GTPase_dom"/>
</dbReference>
<dbReference type="EC" id="3.6.5.4" evidence="9"/>
<evidence type="ECO:0000313" key="12">
    <source>
        <dbReference type="Proteomes" id="UP001410394"/>
    </source>
</evidence>
<evidence type="ECO:0000256" key="8">
    <source>
        <dbReference type="ARBA" id="ARBA00048027"/>
    </source>
</evidence>
<accession>A0ABU9YZ75</accession>
<dbReference type="SMART" id="SM00382">
    <property type="entry name" value="AAA"/>
    <property type="match status" value="1"/>
</dbReference>
<dbReference type="Proteomes" id="UP001410394">
    <property type="component" value="Unassembled WGS sequence"/>
</dbReference>
<dbReference type="InterPro" id="IPR027417">
    <property type="entry name" value="P-loop_NTPase"/>
</dbReference>
<evidence type="ECO:0000256" key="1">
    <source>
        <dbReference type="ARBA" id="ARBA00005450"/>
    </source>
</evidence>
<keyword evidence="5 9" id="KW-0342">GTP-binding</keyword>
<comment type="subunit">
    <text evidence="9">Part of the signal recognition particle protein translocation system, which is composed of SRP and FtsY. SRP is a ribonucleoprotein composed of Ffh and a 4.5S RNA molecule.</text>
</comment>
<evidence type="ECO:0000256" key="3">
    <source>
        <dbReference type="ARBA" id="ARBA00022801"/>
    </source>
</evidence>
<dbReference type="RefSeq" id="WP_345919836.1">
    <property type="nucleotide sequence ID" value="NZ_JBDIVE010000005.1"/>
</dbReference>
<comment type="subcellular location">
    <subcellularLocation>
        <location evidence="9">Cytoplasm</location>
    </subcellularLocation>
    <text evidence="9">The SRP-RNC complex is targeted to the cytoplasmic membrane.</text>
</comment>
<dbReference type="SUPFAM" id="SSF52540">
    <property type="entry name" value="P-loop containing nucleoside triphosphate hydrolases"/>
    <property type="match status" value="1"/>
</dbReference>
<organism evidence="11 12">
    <name type="scientific">Uliginosibacterium sediminicola</name>
    <dbReference type="NCBI Taxonomy" id="2024550"/>
    <lineage>
        <taxon>Bacteria</taxon>
        <taxon>Pseudomonadati</taxon>
        <taxon>Pseudomonadota</taxon>
        <taxon>Betaproteobacteria</taxon>
        <taxon>Rhodocyclales</taxon>
        <taxon>Zoogloeaceae</taxon>
        <taxon>Uliginosibacterium</taxon>
    </lineage>
</organism>
<evidence type="ECO:0000256" key="2">
    <source>
        <dbReference type="ARBA" id="ARBA00022741"/>
    </source>
</evidence>
<dbReference type="PANTHER" id="PTHR11564:SF5">
    <property type="entry name" value="SIGNAL RECOGNITION PARTICLE SUBUNIT SRP54"/>
    <property type="match status" value="1"/>
</dbReference>
<evidence type="ECO:0000256" key="6">
    <source>
        <dbReference type="ARBA" id="ARBA00023135"/>
    </source>
</evidence>
<dbReference type="InterPro" id="IPR003593">
    <property type="entry name" value="AAA+_ATPase"/>
</dbReference>
<dbReference type="Gene3D" id="3.40.50.300">
    <property type="entry name" value="P-loop containing nucleotide triphosphate hydrolases"/>
    <property type="match status" value="1"/>
</dbReference>
<dbReference type="EMBL" id="JBDIVE010000005">
    <property type="protein sequence ID" value="MEN3069069.1"/>
    <property type="molecule type" value="Genomic_DNA"/>
</dbReference>
<evidence type="ECO:0000259" key="10">
    <source>
        <dbReference type="PROSITE" id="PS00300"/>
    </source>
</evidence>
<comment type="catalytic activity">
    <reaction evidence="8 9">
        <text>GTP + H2O = GDP + phosphate + H(+)</text>
        <dbReference type="Rhea" id="RHEA:19669"/>
        <dbReference type="ChEBI" id="CHEBI:15377"/>
        <dbReference type="ChEBI" id="CHEBI:15378"/>
        <dbReference type="ChEBI" id="CHEBI:37565"/>
        <dbReference type="ChEBI" id="CHEBI:43474"/>
        <dbReference type="ChEBI" id="CHEBI:58189"/>
        <dbReference type="EC" id="3.6.5.4"/>
    </reaction>
</comment>
<dbReference type="PROSITE" id="PS00300">
    <property type="entry name" value="SRP54"/>
    <property type="match status" value="1"/>
</dbReference>
<feature type="binding site" evidence="9">
    <location>
        <begin position="190"/>
        <end position="194"/>
    </location>
    <ligand>
        <name>GTP</name>
        <dbReference type="ChEBI" id="CHEBI:37565"/>
    </ligand>
</feature>
<keyword evidence="9" id="KW-0963">Cytoplasm</keyword>
<dbReference type="Pfam" id="PF02881">
    <property type="entry name" value="SRP54_N"/>
    <property type="match status" value="1"/>
</dbReference>
<dbReference type="Pfam" id="PF02978">
    <property type="entry name" value="SRP_SPB"/>
    <property type="match status" value="1"/>
</dbReference>
<feature type="binding site" evidence="9">
    <location>
        <begin position="248"/>
        <end position="251"/>
    </location>
    <ligand>
        <name>GTP</name>
        <dbReference type="ChEBI" id="CHEBI:37565"/>
    </ligand>
</feature>
<keyword evidence="12" id="KW-1185">Reference proteome</keyword>
<evidence type="ECO:0000313" key="11">
    <source>
        <dbReference type="EMBL" id="MEN3069069.1"/>
    </source>
</evidence>